<feature type="transmembrane region" description="Helical" evidence="11">
    <location>
        <begin position="183"/>
        <end position="203"/>
    </location>
</feature>
<gene>
    <name evidence="11 14" type="primary">atpB</name>
    <name evidence="14" type="ORF">F0P94_14180</name>
</gene>
<dbReference type="SUPFAM" id="SSF81336">
    <property type="entry name" value="F1F0 ATP synthase subunit A"/>
    <property type="match status" value="1"/>
</dbReference>
<dbReference type="NCBIfam" id="TIGR01131">
    <property type="entry name" value="ATP_synt_6_or_A"/>
    <property type="match status" value="1"/>
</dbReference>
<keyword evidence="11" id="KW-1003">Cell membrane</keyword>
<dbReference type="InterPro" id="IPR045083">
    <property type="entry name" value="ATP_synth_F0_asu_bact/mt"/>
</dbReference>
<dbReference type="GO" id="GO:0005886">
    <property type="term" value="C:plasma membrane"/>
    <property type="evidence" value="ECO:0007669"/>
    <property type="project" value="UniProtKB-SubCell"/>
</dbReference>
<keyword evidence="3 11" id="KW-0813">Transport</keyword>
<evidence type="ECO:0000256" key="8">
    <source>
        <dbReference type="ARBA" id="ARBA00023065"/>
    </source>
</evidence>
<comment type="caution">
    <text evidence="14">The sequence shown here is derived from an EMBL/GenBank/DDBJ whole genome shotgun (WGS) entry which is preliminary data.</text>
</comment>
<keyword evidence="15" id="KW-1185">Reference proteome</keyword>
<keyword evidence="5 11" id="KW-0812">Transmembrane</keyword>
<feature type="transmembrane region" description="Helical" evidence="11">
    <location>
        <begin position="243"/>
        <end position="262"/>
    </location>
</feature>
<keyword evidence="7 11" id="KW-1133">Transmembrane helix</keyword>
<dbReference type="Proteomes" id="UP000326570">
    <property type="component" value="Unassembled WGS sequence"/>
</dbReference>
<dbReference type="PANTHER" id="PTHR11410">
    <property type="entry name" value="ATP SYNTHASE SUBUNIT A"/>
    <property type="match status" value="1"/>
</dbReference>
<evidence type="ECO:0000256" key="6">
    <source>
        <dbReference type="ARBA" id="ARBA00022781"/>
    </source>
</evidence>
<evidence type="ECO:0000313" key="15">
    <source>
        <dbReference type="Proteomes" id="UP000326570"/>
    </source>
</evidence>
<keyword evidence="8 11" id="KW-0406">Ion transport</keyword>
<keyword evidence="4 11" id="KW-0138">CF(0)</keyword>
<feature type="chain" id="PRO_5024990520" description="ATP synthase subunit a" evidence="13">
    <location>
        <begin position="22"/>
        <end position="361"/>
    </location>
</feature>
<dbReference type="GO" id="GO:0046933">
    <property type="term" value="F:proton-transporting ATP synthase activity, rotational mechanism"/>
    <property type="evidence" value="ECO:0007669"/>
    <property type="project" value="UniProtKB-UniRule"/>
</dbReference>
<reference evidence="14 15" key="1">
    <citation type="submission" date="2019-09" db="EMBL/GenBank/DDBJ databases">
        <title>Genome sequence of Adhaeribacter sp. M2.</title>
        <authorList>
            <person name="Srinivasan S."/>
        </authorList>
    </citation>
    <scope>NUCLEOTIDE SEQUENCE [LARGE SCALE GENOMIC DNA]</scope>
    <source>
        <strain evidence="14 15">M2</strain>
    </source>
</reference>
<feature type="transmembrane region" description="Helical" evidence="11">
    <location>
        <begin position="209"/>
        <end position="231"/>
    </location>
</feature>
<accession>A0A5N1IPQ7</accession>
<dbReference type="InterPro" id="IPR000568">
    <property type="entry name" value="ATP_synth_F0_asu"/>
</dbReference>
<dbReference type="RefSeq" id="WP_150904550.1">
    <property type="nucleotide sequence ID" value="NZ_VTWT01000007.1"/>
</dbReference>
<evidence type="ECO:0000256" key="5">
    <source>
        <dbReference type="ARBA" id="ARBA00022692"/>
    </source>
</evidence>
<comment type="function">
    <text evidence="11 12">Key component of the proton channel; it plays a direct role in the translocation of protons across the membrane.</text>
</comment>
<comment type="subcellular location">
    <subcellularLocation>
        <location evidence="11 12">Cell membrane</location>
        <topology evidence="11 12">Multi-pass membrane protein</topology>
    </subcellularLocation>
    <subcellularLocation>
        <location evidence="1">Membrane</location>
        <topology evidence="1">Multi-pass membrane protein</topology>
    </subcellularLocation>
</comment>
<dbReference type="HAMAP" id="MF_01393">
    <property type="entry name" value="ATP_synth_a_bact"/>
    <property type="match status" value="1"/>
</dbReference>
<protein>
    <recommendedName>
        <fullName evidence="11 12">ATP synthase subunit a</fullName>
    </recommendedName>
    <alternativeName>
        <fullName evidence="11">ATP synthase F0 sector subunit a</fullName>
    </alternativeName>
    <alternativeName>
        <fullName evidence="11">F-ATPase subunit 6</fullName>
    </alternativeName>
</protein>
<name>A0A5N1IPQ7_9BACT</name>
<keyword evidence="6 11" id="KW-0375">Hydrogen ion transport</keyword>
<dbReference type="CDD" id="cd00310">
    <property type="entry name" value="ATP-synt_Fo_a_6"/>
    <property type="match status" value="1"/>
</dbReference>
<keyword evidence="9 11" id="KW-0472">Membrane</keyword>
<feature type="signal peptide" evidence="13">
    <location>
        <begin position="1"/>
        <end position="21"/>
    </location>
</feature>
<evidence type="ECO:0000256" key="2">
    <source>
        <dbReference type="ARBA" id="ARBA00006810"/>
    </source>
</evidence>
<dbReference type="Gene3D" id="1.20.120.220">
    <property type="entry name" value="ATP synthase, F0 complex, subunit A"/>
    <property type="match status" value="1"/>
</dbReference>
<keyword evidence="10 11" id="KW-0066">ATP synthesis</keyword>
<evidence type="ECO:0000256" key="11">
    <source>
        <dbReference type="HAMAP-Rule" id="MF_01393"/>
    </source>
</evidence>
<dbReference type="PANTHER" id="PTHR11410:SF0">
    <property type="entry name" value="ATP SYNTHASE SUBUNIT A"/>
    <property type="match status" value="1"/>
</dbReference>
<comment type="similarity">
    <text evidence="2 11 12">Belongs to the ATPase A chain family.</text>
</comment>
<dbReference type="InterPro" id="IPR035908">
    <property type="entry name" value="F0_ATP_A_sf"/>
</dbReference>
<evidence type="ECO:0000256" key="4">
    <source>
        <dbReference type="ARBA" id="ARBA00022547"/>
    </source>
</evidence>
<evidence type="ECO:0000256" key="13">
    <source>
        <dbReference type="SAM" id="SignalP"/>
    </source>
</evidence>
<dbReference type="EMBL" id="VTWT01000007">
    <property type="protein sequence ID" value="KAA9331941.1"/>
    <property type="molecule type" value="Genomic_DNA"/>
</dbReference>
<feature type="transmembrane region" description="Helical" evidence="11">
    <location>
        <begin position="268"/>
        <end position="293"/>
    </location>
</feature>
<keyword evidence="13" id="KW-0732">Signal</keyword>
<evidence type="ECO:0000256" key="9">
    <source>
        <dbReference type="ARBA" id="ARBA00023136"/>
    </source>
</evidence>
<evidence type="ECO:0000313" key="14">
    <source>
        <dbReference type="EMBL" id="KAA9331941.1"/>
    </source>
</evidence>
<evidence type="ECO:0000256" key="12">
    <source>
        <dbReference type="RuleBase" id="RU000483"/>
    </source>
</evidence>
<evidence type="ECO:0000256" key="10">
    <source>
        <dbReference type="ARBA" id="ARBA00023310"/>
    </source>
</evidence>
<sequence length="361" mass="39958">MKKLFALLLVVFSFTSFASAAAEEGEPFNPGEMITHHIGDDYTWHFADGLVLNLPVILYGEKGLDVFSAGNFYNENHDVVPYNGYVMEHGHIYYDNGQGHPRTETVDGKEKHVGPLDFSITKNVASLLISAVLLLGIFFTIAGRYKKTHGRAPYGIQSFFEPIIIFVRDEIAKPNIGPKYERFVPYLLTIFFFIWFNNLLGLIPGGANLTGNIAVTMMLALFTLIVTLASSNKNYWAHIFKTPGVPIPLLIIMIPIELVGILTKPFSLMVRLFANITAGHIIILSLFSLIFIFESIAVGPISVAFAIFMNFLELFVALLQAYVFTLLSAMYFGGAVEEHDHVEDMGFGDGAHALTTPVAAH</sequence>
<evidence type="ECO:0000256" key="3">
    <source>
        <dbReference type="ARBA" id="ARBA00022448"/>
    </source>
</evidence>
<dbReference type="PRINTS" id="PR00123">
    <property type="entry name" value="ATPASEA"/>
</dbReference>
<dbReference type="Pfam" id="PF00119">
    <property type="entry name" value="ATP-synt_A"/>
    <property type="match status" value="1"/>
</dbReference>
<evidence type="ECO:0000256" key="7">
    <source>
        <dbReference type="ARBA" id="ARBA00022989"/>
    </source>
</evidence>
<dbReference type="AlphaFoldDB" id="A0A5N1IPQ7"/>
<evidence type="ECO:0000256" key="1">
    <source>
        <dbReference type="ARBA" id="ARBA00004141"/>
    </source>
</evidence>
<proteinExistence type="inferred from homology"/>
<feature type="transmembrane region" description="Helical" evidence="11">
    <location>
        <begin position="305"/>
        <end position="332"/>
    </location>
</feature>
<organism evidence="14 15">
    <name type="scientific">Adhaeribacter soli</name>
    <dbReference type="NCBI Taxonomy" id="2607655"/>
    <lineage>
        <taxon>Bacteria</taxon>
        <taxon>Pseudomonadati</taxon>
        <taxon>Bacteroidota</taxon>
        <taxon>Cytophagia</taxon>
        <taxon>Cytophagales</taxon>
        <taxon>Hymenobacteraceae</taxon>
        <taxon>Adhaeribacter</taxon>
    </lineage>
</organism>
<feature type="transmembrane region" description="Helical" evidence="11">
    <location>
        <begin position="124"/>
        <end position="142"/>
    </location>
</feature>
<dbReference type="GO" id="GO:0045259">
    <property type="term" value="C:proton-transporting ATP synthase complex"/>
    <property type="evidence" value="ECO:0007669"/>
    <property type="project" value="UniProtKB-KW"/>
</dbReference>